<keyword evidence="2" id="KW-1185">Reference proteome</keyword>
<accession>A0ABR8W2F5</accession>
<gene>
    <name evidence="1" type="ORF">H9633_02615</name>
</gene>
<dbReference type="EMBL" id="JACSPX010000001">
    <property type="protein sequence ID" value="MBD8011191.1"/>
    <property type="molecule type" value="Genomic_DNA"/>
</dbReference>
<evidence type="ECO:0000313" key="2">
    <source>
        <dbReference type="Proteomes" id="UP000611521"/>
    </source>
</evidence>
<organism evidence="1 2">
    <name type="scientific">Microbacterium commune</name>
    <dbReference type="NCBI Taxonomy" id="2762219"/>
    <lineage>
        <taxon>Bacteria</taxon>
        <taxon>Bacillati</taxon>
        <taxon>Actinomycetota</taxon>
        <taxon>Actinomycetes</taxon>
        <taxon>Micrococcales</taxon>
        <taxon>Microbacteriaceae</taxon>
        <taxon>Microbacterium</taxon>
    </lineage>
</organism>
<reference evidence="1 2" key="1">
    <citation type="submission" date="2020-08" db="EMBL/GenBank/DDBJ databases">
        <title>A Genomic Blueprint of the Chicken Gut Microbiome.</title>
        <authorList>
            <person name="Gilroy R."/>
            <person name="Ravi A."/>
            <person name="Getino M."/>
            <person name="Pursley I."/>
            <person name="Horton D.L."/>
            <person name="Alikhan N.-F."/>
            <person name="Baker D."/>
            <person name="Gharbi K."/>
            <person name="Hall N."/>
            <person name="Watson M."/>
            <person name="Adriaenssens E.M."/>
            <person name="Foster-Nyarko E."/>
            <person name="Jarju S."/>
            <person name="Secka A."/>
            <person name="Antonio M."/>
            <person name="Oren A."/>
            <person name="Chaudhuri R."/>
            <person name="La Ragione R.M."/>
            <person name="Hildebrand F."/>
            <person name="Pallen M.J."/>
        </authorList>
    </citation>
    <scope>NUCLEOTIDE SEQUENCE [LARGE SCALE GENOMIC DNA]</scope>
    <source>
        <strain evidence="1 2">Re1</strain>
    </source>
</reference>
<evidence type="ECO:0000313" key="1">
    <source>
        <dbReference type="EMBL" id="MBD8011191.1"/>
    </source>
</evidence>
<dbReference type="RefSeq" id="WP_191711985.1">
    <property type="nucleotide sequence ID" value="NZ_JACSPX010000001.1"/>
</dbReference>
<comment type="caution">
    <text evidence="1">The sequence shown here is derived from an EMBL/GenBank/DDBJ whole genome shotgun (WGS) entry which is preliminary data.</text>
</comment>
<name>A0ABR8W2F5_9MICO</name>
<protein>
    <submittedName>
        <fullName evidence="1">Uncharacterized protein</fullName>
    </submittedName>
</protein>
<proteinExistence type="predicted"/>
<dbReference type="Proteomes" id="UP000611521">
    <property type="component" value="Unassembled WGS sequence"/>
</dbReference>
<sequence>MVIILVASDADEPVWIGGANDDETTADIVTWFSDDTNPVRRPALVDIRQFSPTRLNRHELEEEVEWGR</sequence>